<dbReference type="AlphaFoldDB" id="A0A6L6PC17"/>
<feature type="transmembrane region" description="Helical" evidence="1">
    <location>
        <begin position="6"/>
        <end position="26"/>
    </location>
</feature>
<proteinExistence type="predicted"/>
<organism evidence="3 4">
    <name type="scientific">Duganella radicis</name>
    <dbReference type="NCBI Taxonomy" id="551988"/>
    <lineage>
        <taxon>Bacteria</taxon>
        <taxon>Pseudomonadati</taxon>
        <taxon>Pseudomonadota</taxon>
        <taxon>Betaproteobacteria</taxon>
        <taxon>Burkholderiales</taxon>
        <taxon>Oxalobacteraceae</taxon>
        <taxon>Telluria group</taxon>
        <taxon>Duganella</taxon>
    </lineage>
</organism>
<dbReference type="Proteomes" id="UP000475582">
    <property type="component" value="Unassembled WGS sequence"/>
</dbReference>
<evidence type="ECO:0000259" key="2">
    <source>
        <dbReference type="Pfam" id="PF05569"/>
    </source>
</evidence>
<evidence type="ECO:0000313" key="4">
    <source>
        <dbReference type="Proteomes" id="UP000475582"/>
    </source>
</evidence>
<dbReference type="InterPro" id="IPR052173">
    <property type="entry name" value="Beta-lactam_resp_regulator"/>
</dbReference>
<keyword evidence="1" id="KW-0472">Membrane</keyword>
<dbReference type="PANTHER" id="PTHR34978:SF3">
    <property type="entry name" value="SLR0241 PROTEIN"/>
    <property type="match status" value="1"/>
</dbReference>
<dbReference type="CDD" id="cd07341">
    <property type="entry name" value="M56_BlaR1_MecR1_like"/>
    <property type="match status" value="1"/>
</dbReference>
<dbReference type="EMBL" id="WNKY01000001">
    <property type="protein sequence ID" value="MTV36121.1"/>
    <property type="molecule type" value="Genomic_DNA"/>
</dbReference>
<feature type="transmembrane region" description="Helical" evidence="1">
    <location>
        <begin position="89"/>
        <end position="109"/>
    </location>
</feature>
<dbReference type="RefSeq" id="WP_155461478.1">
    <property type="nucleotide sequence ID" value="NZ_WNKY01000001.1"/>
</dbReference>
<accession>A0A6L6PC17</accession>
<reference evidence="3 4" key="1">
    <citation type="submission" date="2019-11" db="EMBL/GenBank/DDBJ databases">
        <title>Type strains purchased from KCTC, JCM and DSMZ.</title>
        <authorList>
            <person name="Lu H."/>
        </authorList>
    </citation>
    <scope>NUCLEOTIDE SEQUENCE [LARGE SCALE GENOMIC DNA]</scope>
    <source>
        <strain evidence="3 4">KCTC 22382</strain>
    </source>
</reference>
<sequence length="402" mass="43993">MTNDILHALLACSVTGGGTMLLICALRIPLRRIFGARLAYLAWSAVPATIAIALLPAARLPQPIPQVGAPFQRAVGASESALLANASDWPQWLLLAWLTVCVLMLVSLWRAHIRYRSSLGPLRWEHGVFYSASTAEGPAAVGLWHPAVVVPADFATRYTPEEQRLILAHEAVHVQRRDPLINALWALTQCALWFNPLVHYAARKFRLDQELACDAVVMQRHPGLRRSYAEAMLKTQMSAQAALIHCHWQSNHPLKERIMQLQQTPPRRRRMSLGRLVVGTIVIACGMGAMAANTGVTPADHADEYLITMKLNAKDQSSSPALLVREGVPAAVESTGADGVWRTELMLKKAGDASVFVKAVIKRDDRVIGEPGLLLPVGETAAVAINDDVRVQLTVGLSKRRD</sequence>
<feature type="domain" description="Peptidase M56" evidence="2">
    <location>
        <begin position="9"/>
        <end position="261"/>
    </location>
</feature>
<dbReference type="InterPro" id="IPR008756">
    <property type="entry name" value="Peptidase_M56"/>
</dbReference>
<gene>
    <name evidence="3" type="ORF">GM676_00790</name>
</gene>
<keyword evidence="1" id="KW-1133">Transmembrane helix</keyword>
<name>A0A6L6PC17_9BURK</name>
<evidence type="ECO:0000313" key="3">
    <source>
        <dbReference type="EMBL" id="MTV36121.1"/>
    </source>
</evidence>
<comment type="caution">
    <text evidence="3">The sequence shown here is derived from an EMBL/GenBank/DDBJ whole genome shotgun (WGS) entry which is preliminary data.</text>
</comment>
<dbReference type="PANTHER" id="PTHR34978">
    <property type="entry name" value="POSSIBLE SENSOR-TRANSDUCER PROTEIN BLAR"/>
    <property type="match status" value="1"/>
</dbReference>
<keyword evidence="1" id="KW-0812">Transmembrane</keyword>
<feature type="transmembrane region" description="Helical" evidence="1">
    <location>
        <begin position="38"/>
        <end position="58"/>
    </location>
</feature>
<feature type="transmembrane region" description="Helical" evidence="1">
    <location>
        <begin position="273"/>
        <end position="292"/>
    </location>
</feature>
<dbReference type="Pfam" id="PF05569">
    <property type="entry name" value="Peptidase_M56"/>
    <property type="match status" value="1"/>
</dbReference>
<protein>
    <recommendedName>
        <fullName evidence="2">Peptidase M56 domain-containing protein</fullName>
    </recommendedName>
</protein>
<evidence type="ECO:0000256" key="1">
    <source>
        <dbReference type="SAM" id="Phobius"/>
    </source>
</evidence>
<dbReference type="OrthoDB" id="1628901at2"/>
<keyword evidence="4" id="KW-1185">Reference proteome</keyword>